<feature type="non-terminal residue" evidence="14">
    <location>
        <position position="387"/>
    </location>
</feature>
<organism evidence="14 15">
    <name type="scientific">Brenthis ino</name>
    <name type="common">lesser marbled fritillary</name>
    <dbReference type="NCBI Taxonomy" id="405034"/>
    <lineage>
        <taxon>Eukaryota</taxon>
        <taxon>Metazoa</taxon>
        <taxon>Ecdysozoa</taxon>
        <taxon>Arthropoda</taxon>
        <taxon>Hexapoda</taxon>
        <taxon>Insecta</taxon>
        <taxon>Pterygota</taxon>
        <taxon>Neoptera</taxon>
        <taxon>Endopterygota</taxon>
        <taxon>Lepidoptera</taxon>
        <taxon>Glossata</taxon>
        <taxon>Ditrysia</taxon>
        <taxon>Papilionoidea</taxon>
        <taxon>Nymphalidae</taxon>
        <taxon>Heliconiinae</taxon>
        <taxon>Argynnini</taxon>
        <taxon>Brenthis</taxon>
    </lineage>
</organism>
<dbReference type="Pfam" id="PF00858">
    <property type="entry name" value="ASC"/>
    <property type="match status" value="1"/>
</dbReference>
<evidence type="ECO:0000256" key="1">
    <source>
        <dbReference type="ARBA" id="ARBA00004141"/>
    </source>
</evidence>
<sequence length="387" mass="44849">MDNTKNDNNSLLRKFCLESSILGLKYFYIYPDTISRCFWAVALVLVLLSACLLTWMLHSRFLEMPTRITIENQYEVMKNLSFPAVTICSPNQVTISAMTHFNRTLVNEKNYNFKPFKTSNIGVVASLTVVADYNPDDALHGTILTAGAIRVMFTDWTEFPADDQTSLVQPYTESFHIIHPTYTYCSEEVTTMPSWSRKCYFEDEYSQPHFGYYHNSDCDLLCEVHELERLCQCTMVYIPYVKMSHACNVSSINCIVDAKMQMNKWYRTEQCDCPRDCVSFQYQVEMSAGNLDALPYMIHNPYKNIELNKTTSIMHFFIPSSVYTKRKQETIMSLISLSSNLGGVFGLCLGCSVISVVEIFFFLYLTIKHKIRENINKIWNNRVNYMR</sequence>
<comment type="similarity">
    <text evidence="2 12">Belongs to the amiloride-sensitive sodium channel (TC 1.A.6) family.</text>
</comment>
<gene>
    <name evidence="14" type="ORF">BINO364_LOCUS13510</name>
</gene>
<keyword evidence="4 12" id="KW-0894">Sodium channel</keyword>
<accession>A0A8J9V0W4</accession>
<evidence type="ECO:0000256" key="12">
    <source>
        <dbReference type="RuleBase" id="RU000679"/>
    </source>
</evidence>
<feature type="transmembrane region" description="Helical" evidence="13">
    <location>
        <begin position="341"/>
        <end position="367"/>
    </location>
</feature>
<keyword evidence="11 12" id="KW-0407">Ion channel</keyword>
<evidence type="ECO:0000256" key="4">
    <source>
        <dbReference type="ARBA" id="ARBA00022461"/>
    </source>
</evidence>
<keyword evidence="9 13" id="KW-0472">Membrane</keyword>
<evidence type="ECO:0000256" key="2">
    <source>
        <dbReference type="ARBA" id="ARBA00007193"/>
    </source>
</evidence>
<dbReference type="GO" id="GO:0015280">
    <property type="term" value="F:ligand-gated sodium channel activity"/>
    <property type="evidence" value="ECO:0007669"/>
    <property type="project" value="TreeGrafter"/>
</dbReference>
<evidence type="ECO:0000313" key="15">
    <source>
        <dbReference type="Proteomes" id="UP000838878"/>
    </source>
</evidence>
<keyword evidence="10 12" id="KW-0739">Sodium transport</keyword>
<keyword evidence="7" id="KW-0915">Sodium</keyword>
<dbReference type="PANTHER" id="PTHR11690:SF288">
    <property type="entry name" value="AMILORIDE-SENSITIVE NA+ CHANNEL-RELATED"/>
    <property type="match status" value="1"/>
</dbReference>
<name>A0A8J9V0W4_9NEOP</name>
<evidence type="ECO:0000256" key="8">
    <source>
        <dbReference type="ARBA" id="ARBA00023065"/>
    </source>
</evidence>
<proteinExistence type="inferred from homology"/>
<evidence type="ECO:0000256" key="5">
    <source>
        <dbReference type="ARBA" id="ARBA00022692"/>
    </source>
</evidence>
<comment type="subcellular location">
    <subcellularLocation>
        <location evidence="1">Membrane</location>
        <topology evidence="1">Multi-pass membrane protein</topology>
    </subcellularLocation>
</comment>
<feature type="transmembrane region" description="Helical" evidence="13">
    <location>
        <begin position="37"/>
        <end position="57"/>
    </location>
</feature>
<dbReference type="PANTHER" id="PTHR11690">
    <property type="entry name" value="AMILORIDE-SENSITIVE SODIUM CHANNEL-RELATED"/>
    <property type="match status" value="1"/>
</dbReference>
<dbReference type="Gene3D" id="1.10.287.820">
    <property type="entry name" value="Acid-sensing ion channel domain"/>
    <property type="match status" value="1"/>
</dbReference>
<keyword evidence="15" id="KW-1185">Reference proteome</keyword>
<keyword evidence="8 12" id="KW-0406">Ion transport</keyword>
<evidence type="ECO:0000256" key="11">
    <source>
        <dbReference type="ARBA" id="ARBA00023303"/>
    </source>
</evidence>
<evidence type="ECO:0000256" key="9">
    <source>
        <dbReference type="ARBA" id="ARBA00023136"/>
    </source>
</evidence>
<keyword evidence="5 12" id="KW-0812">Transmembrane</keyword>
<dbReference type="Gene3D" id="1.10.287.770">
    <property type="entry name" value="YojJ-like"/>
    <property type="match status" value="1"/>
</dbReference>
<reference evidence="14" key="1">
    <citation type="submission" date="2021-12" db="EMBL/GenBank/DDBJ databases">
        <authorList>
            <person name="Martin H S."/>
        </authorList>
    </citation>
    <scope>NUCLEOTIDE SEQUENCE</scope>
</reference>
<evidence type="ECO:0000256" key="10">
    <source>
        <dbReference type="ARBA" id="ARBA00023201"/>
    </source>
</evidence>
<dbReference type="EMBL" id="OV170227">
    <property type="protein sequence ID" value="CAH0728269.1"/>
    <property type="molecule type" value="Genomic_DNA"/>
</dbReference>
<dbReference type="Proteomes" id="UP000838878">
    <property type="component" value="Chromosome 7"/>
</dbReference>
<protein>
    <submittedName>
        <fullName evidence="14">Uncharacterized protein</fullName>
    </submittedName>
</protein>
<dbReference type="GO" id="GO:0005886">
    <property type="term" value="C:plasma membrane"/>
    <property type="evidence" value="ECO:0007669"/>
    <property type="project" value="TreeGrafter"/>
</dbReference>
<keyword evidence="6 13" id="KW-1133">Transmembrane helix</keyword>
<evidence type="ECO:0000313" key="14">
    <source>
        <dbReference type="EMBL" id="CAH0728269.1"/>
    </source>
</evidence>
<evidence type="ECO:0000256" key="7">
    <source>
        <dbReference type="ARBA" id="ARBA00023053"/>
    </source>
</evidence>
<dbReference type="OrthoDB" id="5978493at2759"/>
<evidence type="ECO:0000256" key="13">
    <source>
        <dbReference type="SAM" id="Phobius"/>
    </source>
</evidence>
<keyword evidence="3 12" id="KW-0813">Transport</keyword>
<dbReference type="AlphaFoldDB" id="A0A8J9V0W4"/>
<evidence type="ECO:0000256" key="3">
    <source>
        <dbReference type="ARBA" id="ARBA00022448"/>
    </source>
</evidence>
<dbReference type="InterPro" id="IPR001873">
    <property type="entry name" value="ENaC"/>
</dbReference>
<evidence type="ECO:0000256" key="6">
    <source>
        <dbReference type="ARBA" id="ARBA00022989"/>
    </source>
</evidence>